<dbReference type="Proteomes" id="UP000729402">
    <property type="component" value="Unassembled WGS sequence"/>
</dbReference>
<feature type="compositionally biased region" description="Basic and acidic residues" evidence="1">
    <location>
        <begin position="185"/>
        <end position="194"/>
    </location>
</feature>
<evidence type="ECO:0000256" key="1">
    <source>
        <dbReference type="SAM" id="MobiDB-lite"/>
    </source>
</evidence>
<feature type="region of interest" description="Disordered" evidence="1">
    <location>
        <begin position="169"/>
        <end position="194"/>
    </location>
</feature>
<proteinExistence type="predicted"/>
<evidence type="ECO:0000313" key="2">
    <source>
        <dbReference type="EMBL" id="KAG8072801.1"/>
    </source>
</evidence>
<gene>
    <name evidence="2" type="ORF">GUJ93_ZPchr0006g43490</name>
</gene>
<reference evidence="2" key="1">
    <citation type="journal article" date="2021" name="bioRxiv">
        <title>Whole Genome Assembly and Annotation of Northern Wild Rice, Zizania palustris L., Supports a Whole Genome Duplication in the Zizania Genus.</title>
        <authorList>
            <person name="Haas M."/>
            <person name="Kono T."/>
            <person name="Macchietto M."/>
            <person name="Millas R."/>
            <person name="McGilp L."/>
            <person name="Shao M."/>
            <person name="Duquette J."/>
            <person name="Hirsch C.N."/>
            <person name="Kimball J."/>
        </authorList>
    </citation>
    <scope>NUCLEOTIDE SEQUENCE</scope>
    <source>
        <tissue evidence="2">Fresh leaf tissue</tissue>
    </source>
</reference>
<name>A0A8J5TDG7_ZIZPA</name>
<accession>A0A8J5TDG7</accession>
<sequence>MPVVPAGFLLPTKLTDDGTAALSEVLRVAPRTSSRSGWSSPAGVRFLWALRQSGTRPACSAHRRPKRAVSRRVRAANAGAWRRVDGMGAACRQRGAAYSSPLARLQDTKSTCATAFLKASRDRHHRSLGLPEYNQRRDRERGDAVLTIIHAFHIWSSSAQLLKPEAEAPETWKSGMDYSTASKDGCIRNRKESQ</sequence>
<protein>
    <submittedName>
        <fullName evidence="2">Uncharacterized protein</fullName>
    </submittedName>
</protein>
<organism evidence="2 3">
    <name type="scientific">Zizania palustris</name>
    <name type="common">Northern wild rice</name>
    <dbReference type="NCBI Taxonomy" id="103762"/>
    <lineage>
        <taxon>Eukaryota</taxon>
        <taxon>Viridiplantae</taxon>
        <taxon>Streptophyta</taxon>
        <taxon>Embryophyta</taxon>
        <taxon>Tracheophyta</taxon>
        <taxon>Spermatophyta</taxon>
        <taxon>Magnoliopsida</taxon>
        <taxon>Liliopsida</taxon>
        <taxon>Poales</taxon>
        <taxon>Poaceae</taxon>
        <taxon>BOP clade</taxon>
        <taxon>Oryzoideae</taxon>
        <taxon>Oryzeae</taxon>
        <taxon>Zizaniinae</taxon>
        <taxon>Zizania</taxon>
    </lineage>
</organism>
<keyword evidence="3" id="KW-1185">Reference proteome</keyword>
<evidence type="ECO:0000313" key="3">
    <source>
        <dbReference type="Proteomes" id="UP000729402"/>
    </source>
</evidence>
<comment type="caution">
    <text evidence="2">The sequence shown here is derived from an EMBL/GenBank/DDBJ whole genome shotgun (WGS) entry which is preliminary data.</text>
</comment>
<dbReference type="AlphaFoldDB" id="A0A8J5TDG7"/>
<reference evidence="2" key="2">
    <citation type="submission" date="2021-02" db="EMBL/GenBank/DDBJ databases">
        <authorList>
            <person name="Kimball J.A."/>
            <person name="Haas M.W."/>
            <person name="Macchietto M."/>
            <person name="Kono T."/>
            <person name="Duquette J."/>
            <person name="Shao M."/>
        </authorList>
    </citation>
    <scope>NUCLEOTIDE SEQUENCE</scope>
    <source>
        <tissue evidence="2">Fresh leaf tissue</tissue>
    </source>
</reference>
<dbReference type="EMBL" id="JAAALK010000283">
    <property type="protein sequence ID" value="KAG8072801.1"/>
    <property type="molecule type" value="Genomic_DNA"/>
</dbReference>